<organism evidence="1 2">
    <name type="scientific">Coprinopsis cinerea (strain Okayama-7 / 130 / ATCC MYA-4618 / FGSC 9003)</name>
    <name type="common">Inky cap fungus</name>
    <name type="synonym">Hormographiella aspergillata</name>
    <dbReference type="NCBI Taxonomy" id="240176"/>
    <lineage>
        <taxon>Eukaryota</taxon>
        <taxon>Fungi</taxon>
        <taxon>Dikarya</taxon>
        <taxon>Basidiomycota</taxon>
        <taxon>Agaricomycotina</taxon>
        <taxon>Agaricomycetes</taxon>
        <taxon>Agaricomycetidae</taxon>
        <taxon>Agaricales</taxon>
        <taxon>Agaricineae</taxon>
        <taxon>Psathyrellaceae</taxon>
        <taxon>Coprinopsis</taxon>
    </lineage>
</organism>
<dbReference type="VEuPathDB" id="FungiDB:CC1G_09056"/>
<comment type="caution">
    <text evidence="1">The sequence shown here is derived from an EMBL/GenBank/DDBJ whole genome shotgun (WGS) entry which is preliminary data.</text>
</comment>
<dbReference type="GeneID" id="6015013"/>
<dbReference type="EMBL" id="AACS02000004">
    <property type="protein sequence ID" value="EAU83362.2"/>
    <property type="molecule type" value="Genomic_DNA"/>
</dbReference>
<dbReference type="InParanoid" id="A8P2Y9"/>
<dbReference type="RefSeq" id="XP_001838428.2">
    <property type="nucleotide sequence ID" value="XM_001838376.2"/>
</dbReference>
<proteinExistence type="predicted"/>
<evidence type="ECO:0000313" key="1">
    <source>
        <dbReference type="EMBL" id="EAU83362.2"/>
    </source>
</evidence>
<gene>
    <name evidence="1" type="ORF">CC1G_09056</name>
</gene>
<protein>
    <submittedName>
        <fullName evidence="1">Uncharacterized protein</fullName>
    </submittedName>
</protein>
<dbReference type="Proteomes" id="UP000001861">
    <property type="component" value="Unassembled WGS sequence"/>
</dbReference>
<dbReference type="KEGG" id="cci:CC1G_09056"/>
<evidence type="ECO:0000313" key="2">
    <source>
        <dbReference type="Proteomes" id="UP000001861"/>
    </source>
</evidence>
<dbReference type="HOGENOM" id="CLU_930707_0_0_1"/>
<dbReference type="AlphaFoldDB" id="A8P2Y9"/>
<keyword evidence="2" id="KW-1185">Reference proteome</keyword>
<sequence>MSAIPPKARSYDLSVFESLMDLISLETYSIPLLESLLTHFQMEKLPKARSYAALDTLFIAKPMLAIMACLCICLDNCYKTRSLLQTTADRVHDCIEGILSWTLLLVDHVLAPKSKDPLQRKELVGEFACLLLARLLRIDTRIDQVVTESEKTFEVIIKCWPACDILTPPPSNIFALILREHMDATQERFEKDAFITYLLSDEKRLPRLAKGVVAHLDKVREMLEGVKPTDETFGPLQRALKVLTVIVNRLSRNQSVYRALRRAGFLQSWVKPTRFGCRTRLMQARGQDSKQSSGLESTT</sequence>
<name>A8P2Y9_COPC7</name>
<reference evidence="1 2" key="1">
    <citation type="journal article" date="2010" name="Proc. Natl. Acad. Sci. U.S.A.">
        <title>Insights into evolution of multicellular fungi from the assembled chromosomes of the mushroom Coprinopsis cinerea (Coprinus cinereus).</title>
        <authorList>
            <person name="Stajich J.E."/>
            <person name="Wilke S.K."/>
            <person name="Ahren D."/>
            <person name="Au C.H."/>
            <person name="Birren B.W."/>
            <person name="Borodovsky M."/>
            <person name="Burns C."/>
            <person name="Canback B."/>
            <person name="Casselton L.A."/>
            <person name="Cheng C.K."/>
            <person name="Deng J."/>
            <person name="Dietrich F.S."/>
            <person name="Fargo D.C."/>
            <person name="Farman M.L."/>
            <person name="Gathman A.C."/>
            <person name="Goldberg J."/>
            <person name="Guigo R."/>
            <person name="Hoegger P.J."/>
            <person name="Hooker J.B."/>
            <person name="Huggins A."/>
            <person name="James T.Y."/>
            <person name="Kamada T."/>
            <person name="Kilaru S."/>
            <person name="Kodira C."/>
            <person name="Kues U."/>
            <person name="Kupfer D."/>
            <person name="Kwan H.S."/>
            <person name="Lomsadze A."/>
            <person name="Li W."/>
            <person name="Lilly W.W."/>
            <person name="Ma L.J."/>
            <person name="Mackey A.J."/>
            <person name="Manning G."/>
            <person name="Martin F."/>
            <person name="Muraguchi H."/>
            <person name="Natvig D.O."/>
            <person name="Palmerini H."/>
            <person name="Ramesh M.A."/>
            <person name="Rehmeyer C.J."/>
            <person name="Roe B.A."/>
            <person name="Shenoy N."/>
            <person name="Stanke M."/>
            <person name="Ter-Hovhannisyan V."/>
            <person name="Tunlid A."/>
            <person name="Velagapudi R."/>
            <person name="Vision T.J."/>
            <person name="Zeng Q."/>
            <person name="Zolan M.E."/>
            <person name="Pukkila P.J."/>
        </authorList>
    </citation>
    <scope>NUCLEOTIDE SEQUENCE [LARGE SCALE GENOMIC DNA]</scope>
    <source>
        <strain evidence="2">Okayama-7 / 130 / ATCC MYA-4618 / FGSC 9003</strain>
    </source>
</reference>
<accession>A8P2Y9</accession>